<dbReference type="PANTHER" id="PTHR38118">
    <property type="entry name" value="ANCHORED CELL WALL PROTEIN 11-RELATED"/>
    <property type="match status" value="1"/>
</dbReference>
<evidence type="ECO:0000259" key="3">
    <source>
        <dbReference type="Pfam" id="PF24808"/>
    </source>
</evidence>
<dbReference type="OrthoDB" id="2439692at2759"/>
<dbReference type="RefSeq" id="XP_056515709.1">
    <property type="nucleotide sequence ID" value="XM_056650859.1"/>
</dbReference>
<keyword evidence="1" id="KW-0472">Membrane</keyword>
<feature type="chain" id="PRO_5040987234" description="DUF7707 domain-containing protein" evidence="2">
    <location>
        <begin position="19"/>
        <end position="189"/>
    </location>
</feature>
<name>A0A9W9G9H2_9EURO</name>
<dbReference type="EMBL" id="JAPMSZ010000001">
    <property type="protein sequence ID" value="KAJ5114516.1"/>
    <property type="molecule type" value="Genomic_DNA"/>
</dbReference>
<accession>A0A9W9G9H2</accession>
<gene>
    <name evidence="4" type="ORF">NUU61_000275</name>
</gene>
<dbReference type="AlphaFoldDB" id="A0A9W9G9H2"/>
<keyword evidence="2" id="KW-0732">Signal</keyword>
<comment type="caution">
    <text evidence="4">The sequence shown here is derived from an EMBL/GenBank/DDBJ whole genome shotgun (WGS) entry which is preliminary data.</text>
</comment>
<dbReference type="InterPro" id="IPR056124">
    <property type="entry name" value="DUF7707"/>
</dbReference>
<feature type="signal peptide" evidence="2">
    <location>
        <begin position="1"/>
        <end position="18"/>
    </location>
</feature>
<dbReference type="PANTHER" id="PTHR38118:SF2">
    <property type="entry name" value="CDP-ALCOHOL PHOSPHATIDYLTRANSFERASE PROTEIN"/>
    <property type="match status" value="1"/>
</dbReference>
<feature type="domain" description="DUF7707" evidence="3">
    <location>
        <begin position="23"/>
        <end position="127"/>
    </location>
</feature>
<reference evidence="4" key="2">
    <citation type="journal article" date="2023" name="IMA Fungus">
        <title>Comparative genomic study of the Penicillium genus elucidates a diverse pangenome and 15 lateral gene transfer events.</title>
        <authorList>
            <person name="Petersen C."/>
            <person name="Sorensen T."/>
            <person name="Nielsen M.R."/>
            <person name="Sondergaard T.E."/>
            <person name="Sorensen J.L."/>
            <person name="Fitzpatrick D.A."/>
            <person name="Frisvad J.C."/>
            <person name="Nielsen K.L."/>
        </authorList>
    </citation>
    <scope>NUCLEOTIDE SEQUENCE</scope>
    <source>
        <strain evidence="4">IBT 34128</strain>
    </source>
</reference>
<sequence length="189" mass="19444">MLSQLFLVIASGLTLVNSQSAISIDPSSVPLSTREAWCSSQTSSCPLLCLQVPGASGSPSSNKCTAETLVYSCICNNNVSPNASEYSQTIPYYVCTEKNNQCVKACQGNSGCQSDCRTDNPCGAQAPKRVNTTTSTTMAATSTATTEALNTMAGGATGAAPRLITVDMGQVYGLCVLVGGFIAGFAVLL</sequence>
<feature type="transmembrane region" description="Helical" evidence="1">
    <location>
        <begin position="171"/>
        <end position="188"/>
    </location>
</feature>
<protein>
    <recommendedName>
        <fullName evidence="3">DUF7707 domain-containing protein</fullName>
    </recommendedName>
</protein>
<organism evidence="4 5">
    <name type="scientific">Penicillium alfredii</name>
    <dbReference type="NCBI Taxonomy" id="1506179"/>
    <lineage>
        <taxon>Eukaryota</taxon>
        <taxon>Fungi</taxon>
        <taxon>Dikarya</taxon>
        <taxon>Ascomycota</taxon>
        <taxon>Pezizomycotina</taxon>
        <taxon>Eurotiomycetes</taxon>
        <taxon>Eurotiomycetidae</taxon>
        <taxon>Eurotiales</taxon>
        <taxon>Aspergillaceae</taxon>
        <taxon>Penicillium</taxon>
    </lineage>
</organism>
<evidence type="ECO:0000256" key="1">
    <source>
        <dbReference type="SAM" id="Phobius"/>
    </source>
</evidence>
<dbReference type="Pfam" id="PF24808">
    <property type="entry name" value="DUF7707"/>
    <property type="match status" value="1"/>
</dbReference>
<keyword evidence="1" id="KW-0812">Transmembrane</keyword>
<dbReference type="GeneID" id="81390027"/>
<keyword evidence="5" id="KW-1185">Reference proteome</keyword>
<reference evidence="4" key="1">
    <citation type="submission" date="2022-11" db="EMBL/GenBank/DDBJ databases">
        <authorList>
            <person name="Petersen C."/>
        </authorList>
    </citation>
    <scope>NUCLEOTIDE SEQUENCE</scope>
    <source>
        <strain evidence="4">IBT 34128</strain>
    </source>
</reference>
<dbReference type="Proteomes" id="UP001141434">
    <property type="component" value="Unassembled WGS sequence"/>
</dbReference>
<keyword evidence="1" id="KW-1133">Transmembrane helix</keyword>
<evidence type="ECO:0000313" key="5">
    <source>
        <dbReference type="Proteomes" id="UP001141434"/>
    </source>
</evidence>
<evidence type="ECO:0000256" key="2">
    <source>
        <dbReference type="SAM" id="SignalP"/>
    </source>
</evidence>
<evidence type="ECO:0000313" key="4">
    <source>
        <dbReference type="EMBL" id="KAJ5114516.1"/>
    </source>
</evidence>
<proteinExistence type="predicted"/>